<evidence type="ECO:0000313" key="3">
    <source>
        <dbReference type="Proteomes" id="UP000235371"/>
    </source>
</evidence>
<proteinExistence type="predicted"/>
<name>A0A2J6SFS6_9HELO</name>
<dbReference type="GeneID" id="36595754"/>
<feature type="region of interest" description="Disordered" evidence="1">
    <location>
        <begin position="1"/>
        <end position="37"/>
    </location>
</feature>
<feature type="compositionally biased region" description="Polar residues" evidence="1">
    <location>
        <begin position="1"/>
        <end position="18"/>
    </location>
</feature>
<dbReference type="Proteomes" id="UP000235371">
    <property type="component" value="Unassembled WGS sequence"/>
</dbReference>
<dbReference type="OrthoDB" id="5358884at2759"/>
<dbReference type="STRING" id="1095630.A0A2J6SFS6"/>
<evidence type="ECO:0000313" key="2">
    <source>
        <dbReference type="EMBL" id="PMD49628.1"/>
    </source>
</evidence>
<gene>
    <name evidence="2" type="ORF">K444DRAFT_670837</name>
</gene>
<dbReference type="EMBL" id="KZ613920">
    <property type="protein sequence ID" value="PMD49628.1"/>
    <property type="molecule type" value="Genomic_DNA"/>
</dbReference>
<evidence type="ECO:0000256" key="1">
    <source>
        <dbReference type="SAM" id="MobiDB-lite"/>
    </source>
</evidence>
<keyword evidence="3" id="KW-1185">Reference proteome</keyword>
<dbReference type="RefSeq" id="XP_024726532.1">
    <property type="nucleotide sequence ID" value="XM_024887678.1"/>
</dbReference>
<accession>A0A2J6SFS6</accession>
<reference evidence="2 3" key="1">
    <citation type="submission" date="2016-04" db="EMBL/GenBank/DDBJ databases">
        <title>A degradative enzymes factory behind the ericoid mycorrhizal symbiosis.</title>
        <authorList>
            <consortium name="DOE Joint Genome Institute"/>
            <person name="Martino E."/>
            <person name="Morin E."/>
            <person name="Grelet G."/>
            <person name="Kuo A."/>
            <person name="Kohler A."/>
            <person name="Daghino S."/>
            <person name="Barry K."/>
            <person name="Choi C."/>
            <person name="Cichocki N."/>
            <person name="Clum A."/>
            <person name="Copeland A."/>
            <person name="Hainaut M."/>
            <person name="Haridas S."/>
            <person name="Labutti K."/>
            <person name="Lindquist E."/>
            <person name="Lipzen A."/>
            <person name="Khouja H.-R."/>
            <person name="Murat C."/>
            <person name="Ohm R."/>
            <person name="Olson A."/>
            <person name="Spatafora J."/>
            <person name="Veneault-Fourrey C."/>
            <person name="Henrissat B."/>
            <person name="Grigoriev I."/>
            <person name="Martin F."/>
            <person name="Perotto S."/>
        </authorList>
    </citation>
    <scope>NUCLEOTIDE SEQUENCE [LARGE SCALE GENOMIC DNA]</scope>
    <source>
        <strain evidence="2 3">E</strain>
    </source>
</reference>
<dbReference type="AlphaFoldDB" id="A0A2J6SFS6"/>
<organism evidence="2 3">
    <name type="scientific">Hyaloscypha bicolor E</name>
    <dbReference type="NCBI Taxonomy" id="1095630"/>
    <lineage>
        <taxon>Eukaryota</taxon>
        <taxon>Fungi</taxon>
        <taxon>Dikarya</taxon>
        <taxon>Ascomycota</taxon>
        <taxon>Pezizomycotina</taxon>
        <taxon>Leotiomycetes</taxon>
        <taxon>Helotiales</taxon>
        <taxon>Hyaloscyphaceae</taxon>
        <taxon>Hyaloscypha</taxon>
        <taxon>Hyaloscypha bicolor</taxon>
    </lineage>
</organism>
<sequence length="182" mass="19758">MVNQSNNMPVHPIVNNQRSSSSSSKSNSEFGSGSSQETIYITTTRTRTMTPSPTGTSDSATSVPTDGYLYLDCLSIDKTNIQAFGQTYRVICGQDSADPDIIAIVSYSLLDCAKACAPYNTNLQSNRCICATLQLVFEICGRSQGDLLVEESDWMAGCDIATVSKCDWVDGDPRRVRGSFHL</sequence>
<feature type="compositionally biased region" description="Low complexity" evidence="1">
    <location>
        <begin position="19"/>
        <end position="37"/>
    </location>
</feature>
<protein>
    <submittedName>
        <fullName evidence="2">Uncharacterized protein</fullName>
    </submittedName>
</protein>
<dbReference type="InParanoid" id="A0A2J6SFS6"/>